<protein>
    <submittedName>
        <fullName evidence="2">Uncharacterized protein</fullName>
    </submittedName>
</protein>
<sequence>MSQPRNNLDTLQRRAASKTASGPASQAMSATPSSTNKSSKFKPAKVASSASGPVRKAPPTSLPAFSTPGFGRAKPTTPALAPLRTASSNDCIEILSSNDSPPISPMRNRSVKRTSSDANLPPPISPKRQRTFFVSNKEKVLVNQKGKGKERQITAPTTPSSTLVSQTSACGATEGTMAAVRCNDHSDLQAASLVSTLRTLIADIA</sequence>
<evidence type="ECO:0000256" key="1">
    <source>
        <dbReference type="SAM" id="MobiDB-lite"/>
    </source>
</evidence>
<dbReference type="OrthoDB" id="3263722at2759"/>
<dbReference type="KEGG" id="hir:HETIRDRAFT_100073"/>
<feature type="compositionally biased region" description="Polar residues" evidence="1">
    <location>
        <begin position="18"/>
        <end position="38"/>
    </location>
</feature>
<dbReference type="STRING" id="747525.W4KQT9"/>
<dbReference type="GeneID" id="20665661"/>
<dbReference type="Proteomes" id="UP000030671">
    <property type="component" value="Unassembled WGS sequence"/>
</dbReference>
<gene>
    <name evidence="2" type="ORF">HETIRDRAFT_100073</name>
</gene>
<feature type="region of interest" description="Disordered" evidence="1">
    <location>
        <begin position="1"/>
        <end position="80"/>
    </location>
</feature>
<name>W4KQT9_HETIT</name>
<dbReference type="AlphaFoldDB" id="W4KQT9"/>
<keyword evidence="3" id="KW-1185">Reference proteome</keyword>
<organism evidence="2 3">
    <name type="scientific">Heterobasidion irregulare (strain TC 32-1)</name>
    <dbReference type="NCBI Taxonomy" id="747525"/>
    <lineage>
        <taxon>Eukaryota</taxon>
        <taxon>Fungi</taxon>
        <taxon>Dikarya</taxon>
        <taxon>Basidiomycota</taxon>
        <taxon>Agaricomycotina</taxon>
        <taxon>Agaricomycetes</taxon>
        <taxon>Russulales</taxon>
        <taxon>Bondarzewiaceae</taxon>
        <taxon>Heterobasidion</taxon>
        <taxon>Heterobasidion annosum species complex</taxon>
    </lineage>
</organism>
<dbReference type="InParanoid" id="W4KQT9"/>
<dbReference type="HOGENOM" id="CLU_1337644_0_0_1"/>
<evidence type="ECO:0000313" key="2">
    <source>
        <dbReference type="EMBL" id="ETW87765.1"/>
    </source>
</evidence>
<proteinExistence type="predicted"/>
<feature type="region of interest" description="Disordered" evidence="1">
    <location>
        <begin position="93"/>
        <end position="128"/>
    </location>
</feature>
<feature type="compositionally biased region" description="Polar residues" evidence="1">
    <location>
        <begin position="1"/>
        <end position="10"/>
    </location>
</feature>
<reference evidence="2 3" key="1">
    <citation type="journal article" date="2012" name="New Phytol.">
        <title>Insight into trade-off between wood decay and parasitism from the genome of a fungal forest pathogen.</title>
        <authorList>
            <person name="Olson A."/>
            <person name="Aerts A."/>
            <person name="Asiegbu F."/>
            <person name="Belbahri L."/>
            <person name="Bouzid O."/>
            <person name="Broberg A."/>
            <person name="Canback B."/>
            <person name="Coutinho P.M."/>
            <person name="Cullen D."/>
            <person name="Dalman K."/>
            <person name="Deflorio G."/>
            <person name="van Diepen L.T."/>
            <person name="Dunand C."/>
            <person name="Duplessis S."/>
            <person name="Durling M."/>
            <person name="Gonthier P."/>
            <person name="Grimwood J."/>
            <person name="Fossdal C.G."/>
            <person name="Hansson D."/>
            <person name="Henrissat B."/>
            <person name="Hietala A."/>
            <person name="Himmelstrand K."/>
            <person name="Hoffmeister D."/>
            <person name="Hogberg N."/>
            <person name="James T.Y."/>
            <person name="Karlsson M."/>
            <person name="Kohler A."/>
            <person name="Kues U."/>
            <person name="Lee Y.H."/>
            <person name="Lin Y.C."/>
            <person name="Lind M."/>
            <person name="Lindquist E."/>
            <person name="Lombard V."/>
            <person name="Lucas S."/>
            <person name="Lunden K."/>
            <person name="Morin E."/>
            <person name="Murat C."/>
            <person name="Park J."/>
            <person name="Raffaello T."/>
            <person name="Rouze P."/>
            <person name="Salamov A."/>
            <person name="Schmutz J."/>
            <person name="Solheim H."/>
            <person name="Stahlberg J."/>
            <person name="Velez H."/>
            <person name="de Vries R.P."/>
            <person name="Wiebenga A."/>
            <person name="Woodward S."/>
            <person name="Yakovlev I."/>
            <person name="Garbelotto M."/>
            <person name="Martin F."/>
            <person name="Grigoriev I.V."/>
            <person name="Stenlid J."/>
        </authorList>
    </citation>
    <scope>NUCLEOTIDE SEQUENCE [LARGE SCALE GENOMIC DNA]</scope>
    <source>
        <strain evidence="2 3">TC 32-1</strain>
    </source>
</reference>
<dbReference type="EMBL" id="KI925454">
    <property type="protein sequence ID" value="ETW87765.1"/>
    <property type="molecule type" value="Genomic_DNA"/>
</dbReference>
<accession>W4KQT9</accession>
<dbReference type="RefSeq" id="XP_009541629.1">
    <property type="nucleotide sequence ID" value="XM_009543334.1"/>
</dbReference>
<evidence type="ECO:0000313" key="3">
    <source>
        <dbReference type="Proteomes" id="UP000030671"/>
    </source>
</evidence>